<dbReference type="STRING" id="578459.A0A0P9GWG7"/>
<comment type="subcellular location">
    <subcellularLocation>
        <location evidence="1">Nucleus</location>
    </subcellularLocation>
</comment>
<feature type="compositionally biased region" description="Basic and acidic residues" evidence="3">
    <location>
        <begin position="179"/>
        <end position="190"/>
    </location>
</feature>
<feature type="compositionally biased region" description="Polar residues" evidence="3">
    <location>
        <begin position="288"/>
        <end position="299"/>
    </location>
</feature>
<evidence type="ECO:0000256" key="3">
    <source>
        <dbReference type="SAM" id="MobiDB-lite"/>
    </source>
</evidence>
<keyword evidence="5" id="KW-1185">Reference proteome</keyword>
<dbReference type="RefSeq" id="XP_018267828.1">
    <property type="nucleotide sequence ID" value="XM_018414991.1"/>
</dbReference>
<evidence type="ECO:0000256" key="2">
    <source>
        <dbReference type="ARBA" id="ARBA00023242"/>
    </source>
</evidence>
<dbReference type="GO" id="GO:0000445">
    <property type="term" value="C:THO complex part of transcription export complex"/>
    <property type="evidence" value="ECO:0007669"/>
    <property type="project" value="InterPro"/>
</dbReference>
<reference evidence="4 5" key="1">
    <citation type="journal article" date="2015" name="Front. Microbiol.">
        <title>Genome sequence of the plant growth promoting endophytic yeast Rhodotorula graminis WP1.</title>
        <authorList>
            <person name="Firrincieli A."/>
            <person name="Otillar R."/>
            <person name="Salamov A."/>
            <person name="Schmutz J."/>
            <person name="Khan Z."/>
            <person name="Redman R.S."/>
            <person name="Fleck N.D."/>
            <person name="Lindquist E."/>
            <person name="Grigoriev I.V."/>
            <person name="Doty S.L."/>
        </authorList>
    </citation>
    <scope>NUCLEOTIDE SEQUENCE [LARGE SCALE GENOMIC DNA]</scope>
    <source>
        <strain evidence="4 5">WP1</strain>
    </source>
</reference>
<dbReference type="AlphaFoldDB" id="A0A0P9GWG7"/>
<feature type="region of interest" description="Disordered" evidence="3">
    <location>
        <begin position="179"/>
        <end position="299"/>
    </location>
</feature>
<proteinExistence type="predicted"/>
<dbReference type="EMBL" id="KQ474091">
    <property type="protein sequence ID" value="KPV71779.1"/>
    <property type="molecule type" value="Genomic_DNA"/>
</dbReference>
<feature type="compositionally biased region" description="Acidic residues" evidence="3">
    <location>
        <begin position="191"/>
        <end position="205"/>
    </location>
</feature>
<dbReference type="OMA" id="RTYAETW"/>
<sequence length="299" mass="32224">MDSETLLKLAESRVLISDTKAIKKVIYAFHALLHPDSHGDKLFAAHASFDGALSQFAQSLARADHIAAVTASEVASYRTEAAALERNSHDTSDALGRLEGELARARQERARRIEYDARARVIQRLPDRHKGLEQQQRLESDIALLESESRTYAETWQARKVAFDAIVNSLQVMQEAIRDEKAEQERRRALDEDDGDADATLDDDAPAPTPAPAPAPAPGAPPSAAPSGLALDPRAQAFVPGAPGGDEDGDVPMGDLEAESVQVQLQLLGPPRTPSGASRASREEGQVTDDQPSTQEDEA</sequence>
<dbReference type="GeneID" id="28975439"/>
<name>A0A0P9GWG7_RHOGW</name>
<dbReference type="GO" id="GO:0006397">
    <property type="term" value="P:mRNA processing"/>
    <property type="evidence" value="ECO:0007669"/>
    <property type="project" value="InterPro"/>
</dbReference>
<gene>
    <name evidence="4" type="ORF">RHOBADRAFT_47483</name>
</gene>
<protein>
    <submittedName>
        <fullName evidence="4">Uncharacterized protein</fullName>
    </submittedName>
</protein>
<evidence type="ECO:0000256" key="1">
    <source>
        <dbReference type="ARBA" id="ARBA00004123"/>
    </source>
</evidence>
<dbReference type="OrthoDB" id="205166at2759"/>
<evidence type="ECO:0000313" key="4">
    <source>
        <dbReference type="EMBL" id="KPV71779.1"/>
    </source>
</evidence>
<dbReference type="Pfam" id="PF05615">
    <property type="entry name" value="THOC7"/>
    <property type="match status" value="1"/>
</dbReference>
<accession>A0A0P9GWG7</accession>
<feature type="compositionally biased region" description="Pro residues" evidence="3">
    <location>
        <begin position="207"/>
        <end position="224"/>
    </location>
</feature>
<dbReference type="Proteomes" id="UP000053890">
    <property type="component" value="Unassembled WGS sequence"/>
</dbReference>
<keyword evidence="2" id="KW-0539">Nucleus</keyword>
<dbReference type="InterPro" id="IPR008501">
    <property type="entry name" value="THOC7/Mft1"/>
</dbReference>
<evidence type="ECO:0000313" key="5">
    <source>
        <dbReference type="Proteomes" id="UP000053890"/>
    </source>
</evidence>
<organism evidence="4 5">
    <name type="scientific">Rhodotorula graminis (strain WP1)</name>
    <dbReference type="NCBI Taxonomy" id="578459"/>
    <lineage>
        <taxon>Eukaryota</taxon>
        <taxon>Fungi</taxon>
        <taxon>Dikarya</taxon>
        <taxon>Basidiomycota</taxon>
        <taxon>Pucciniomycotina</taxon>
        <taxon>Microbotryomycetes</taxon>
        <taxon>Sporidiobolales</taxon>
        <taxon>Sporidiobolaceae</taxon>
        <taxon>Rhodotorula</taxon>
    </lineage>
</organism>